<evidence type="ECO:0000256" key="9">
    <source>
        <dbReference type="RuleBase" id="RU000605"/>
    </source>
</evidence>
<dbReference type="AlphaFoldDB" id="A0A2V3IH23"/>
<dbReference type="PROSITE" id="PS00789">
    <property type="entry name" value="CHORISMATE_SYNTHASE_3"/>
    <property type="match status" value="1"/>
</dbReference>
<dbReference type="UniPathway" id="UPA00053">
    <property type="reaction ID" value="UER00090"/>
</dbReference>
<dbReference type="NCBIfam" id="NF003793">
    <property type="entry name" value="PRK05382.1"/>
    <property type="match status" value="1"/>
</dbReference>
<comment type="caution">
    <text evidence="11">The sequence shown here is derived from an EMBL/GenBank/DDBJ whole genome shotgun (WGS) entry which is preliminary data.</text>
</comment>
<evidence type="ECO:0000256" key="4">
    <source>
        <dbReference type="ARBA" id="ARBA00013036"/>
    </source>
</evidence>
<evidence type="ECO:0000256" key="3">
    <source>
        <dbReference type="ARBA" id="ARBA00008014"/>
    </source>
</evidence>
<feature type="region of interest" description="Disordered" evidence="10">
    <location>
        <begin position="32"/>
        <end position="61"/>
    </location>
</feature>
<sequence length="390" mass="41770">MGLGNSFGKLFRISTWGESHGGGVGVTVDGCPPRLPLDRDDIQRDLDRRRPGQSRIVTPRNEPDAVEILSGVVDGITIGTPIGMLVRNKDHRSKDYDTMAVAYRPSHADAAYDAKYGIRAVAGGGRSSARETIGRVAAGAIARKLLKLYAGVEIVGYVKRVRDIEAPPIDPITVTTEQVDSNIIRCPDEPTAEKMIAYVDEIRKSGNSIGGVVEVIARNVPAGWGSPVFDKLEADLAKACMSLPASKGFEIGSGFEGTMLTGIEHNDPFYVDDDGRTRTVSNRSGGVQGGISNGEPIVVRVAFKPTSTIGRIQRTVTRGGEETELRGKGRHDPCVLPRAVPMVESMVALVLADHLMQQVAQCSVMPLRQEDAPNPLGPKPVPDSMISNIG</sequence>
<dbReference type="InterPro" id="IPR035904">
    <property type="entry name" value="Chorismate_synth_AroC_sf"/>
</dbReference>
<feature type="compositionally biased region" description="Basic and acidic residues" evidence="10">
    <location>
        <begin position="36"/>
        <end position="50"/>
    </location>
</feature>
<evidence type="ECO:0000256" key="2">
    <source>
        <dbReference type="ARBA" id="ARBA00005044"/>
    </source>
</evidence>
<proteinExistence type="inferred from homology"/>
<keyword evidence="6 9" id="KW-0057">Aromatic amino acid biosynthesis</keyword>
<evidence type="ECO:0000256" key="1">
    <source>
        <dbReference type="ARBA" id="ARBA00001852"/>
    </source>
</evidence>
<accession>A0A2V3IH23</accession>
<evidence type="ECO:0000313" key="11">
    <source>
        <dbReference type="EMBL" id="PXF41391.1"/>
    </source>
</evidence>
<evidence type="ECO:0000256" key="10">
    <source>
        <dbReference type="SAM" id="MobiDB-lite"/>
    </source>
</evidence>
<dbReference type="PROSITE" id="PS00788">
    <property type="entry name" value="CHORISMATE_SYNTHASE_2"/>
    <property type="match status" value="1"/>
</dbReference>
<reference evidence="11 12" key="1">
    <citation type="journal article" date="2018" name="Mol. Biol. Evol.">
        <title>Analysis of the draft genome of the red seaweed Gracilariopsis chorda provides insights into genome size evolution in Rhodophyta.</title>
        <authorList>
            <person name="Lee J."/>
            <person name="Yang E.C."/>
            <person name="Graf L."/>
            <person name="Yang J.H."/>
            <person name="Qiu H."/>
            <person name="Zel Zion U."/>
            <person name="Chan C.X."/>
            <person name="Stephens T.G."/>
            <person name="Weber A.P.M."/>
            <person name="Boo G.H."/>
            <person name="Boo S.M."/>
            <person name="Kim K.M."/>
            <person name="Shin Y."/>
            <person name="Jung M."/>
            <person name="Lee S.J."/>
            <person name="Yim H.S."/>
            <person name="Lee J.H."/>
            <person name="Bhattacharya D."/>
            <person name="Yoon H.S."/>
        </authorList>
    </citation>
    <scope>NUCLEOTIDE SEQUENCE [LARGE SCALE GENOMIC DNA]</scope>
    <source>
        <strain evidence="11 12">SKKU-2015</strain>
        <tissue evidence="11">Whole body</tissue>
    </source>
</reference>
<comment type="pathway">
    <text evidence="2 9">Metabolic intermediate biosynthesis; chorismate biosynthesis; chorismate from D-erythrose 4-phosphate and phosphoenolpyruvate: step 7/7.</text>
</comment>
<keyword evidence="5 9" id="KW-0028">Amino-acid biosynthesis</keyword>
<dbReference type="HAMAP" id="MF_00300">
    <property type="entry name" value="Chorismate_synth"/>
    <property type="match status" value="1"/>
</dbReference>
<protein>
    <recommendedName>
        <fullName evidence="4 9">Chorismate synthase</fullName>
        <ecNumber evidence="4 9">4.2.3.5</ecNumber>
    </recommendedName>
</protein>
<comment type="function">
    <text evidence="8">Catalyzes the last common step of the biosynthesis of aromatic amino acids, produced via the shikimic acid pathway.</text>
</comment>
<dbReference type="PANTHER" id="PTHR21085:SF0">
    <property type="entry name" value="CHORISMATE SYNTHASE"/>
    <property type="match status" value="1"/>
</dbReference>
<comment type="similarity">
    <text evidence="3 9">Belongs to the chorismate synthase family.</text>
</comment>
<dbReference type="GO" id="GO:0010181">
    <property type="term" value="F:FMN binding"/>
    <property type="evidence" value="ECO:0007669"/>
    <property type="project" value="TreeGrafter"/>
</dbReference>
<keyword evidence="7 9" id="KW-0456">Lyase</keyword>
<feature type="region of interest" description="Disordered" evidence="10">
    <location>
        <begin position="371"/>
        <end position="390"/>
    </location>
</feature>
<dbReference type="PROSITE" id="PS00787">
    <property type="entry name" value="CHORISMATE_SYNTHASE_1"/>
    <property type="match status" value="1"/>
</dbReference>
<dbReference type="FunFam" id="3.60.150.10:FF:000003">
    <property type="entry name" value="Chorismate synthase"/>
    <property type="match status" value="1"/>
</dbReference>
<dbReference type="InterPro" id="IPR000453">
    <property type="entry name" value="Chorismate_synth"/>
</dbReference>
<dbReference type="Pfam" id="PF01264">
    <property type="entry name" value="Chorismate_synt"/>
    <property type="match status" value="1"/>
</dbReference>
<dbReference type="GO" id="GO:0008652">
    <property type="term" value="P:amino acid biosynthetic process"/>
    <property type="evidence" value="ECO:0007669"/>
    <property type="project" value="UniProtKB-KW"/>
</dbReference>
<dbReference type="EC" id="4.2.3.5" evidence="4 9"/>
<dbReference type="GO" id="GO:0004107">
    <property type="term" value="F:chorismate synthase activity"/>
    <property type="evidence" value="ECO:0007669"/>
    <property type="project" value="UniProtKB-EC"/>
</dbReference>
<dbReference type="PANTHER" id="PTHR21085">
    <property type="entry name" value="CHORISMATE SYNTHASE"/>
    <property type="match status" value="1"/>
</dbReference>
<organism evidence="11 12">
    <name type="scientific">Gracilariopsis chorda</name>
    <dbReference type="NCBI Taxonomy" id="448386"/>
    <lineage>
        <taxon>Eukaryota</taxon>
        <taxon>Rhodophyta</taxon>
        <taxon>Florideophyceae</taxon>
        <taxon>Rhodymeniophycidae</taxon>
        <taxon>Gracilariales</taxon>
        <taxon>Gracilariaceae</taxon>
        <taxon>Gracilariopsis</taxon>
    </lineage>
</organism>
<comment type="cofactor">
    <cofactor evidence="9">
        <name>FMNH2</name>
        <dbReference type="ChEBI" id="CHEBI:57618"/>
    </cofactor>
    <text evidence="9">Reduced FMN (FMNH(2)).</text>
</comment>
<dbReference type="OrthoDB" id="1721239at2759"/>
<dbReference type="EMBL" id="NBIV01000218">
    <property type="protein sequence ID" value="PXF41391.1"/>
    <property type="molecule type" value="Genomic_DNA"/>
</dbReference>
<evidence type="ECO:0000256" key="7">
    <source>
        <dbReference type="ARBA" id="ARBA00023239"/>
    </source>
</evidence>
<evidence type="ECO:0000256" key="8">
    <source>
        <dbReference type="ARBA" id="ARBA00053861"/>
    </source>
</evidence>
<dbReference type="InterPro" id="IPR020541">
    <property type="entry name" value="Chorismate_synthase_CS"/>
</dbReference>
<dbReference type="Gene3D" id="3.60.150.10">
    <property type="entry name" value="Chorismate synthase AroC"/>
    <property type="match status" value="1"/>
</dbReference>
<dbReference type="Proteomes" id="UP000247409">
    <property type="component" value="Unassembled WGS sequence"/>
</dbReference>
<evidence type="ECO:0000256" key="5">
    <source>
        <dbReference type="ARBA" id="ARBA00022605"/>
    </source>
</evidence>
<name>A0A2V3IH23_9FLOR</name>
<evidence type="ECO:0000256" key="6">
    <source>
        <dbReference type="ARBA" id="ARBA00023141"/>
    </source>
</evidence>
<evidence type="ECO:0000313" key="12">
    <source>
        <dbReference type="Proteomes" id="UP000247409"/>
    </source>
</evidence>
<dbReference type="GO" id="GO:0009423">
    <property type="term" value="P:chorismate biosynthetic process"/>
    <property type="evidence" value="ECO:0007669"/>
    <property type="project" value="UniProtKB-UniPathway"/>
</dbReference>
<dbReference type="SUPFAM" id="SSF103263">
    <property type="entry name" value="Chorismate synthase, AroC"/>
    <property type="match status" value="1"/>
</dbReference>
<dbReference type="CDD" id="cd07304">
    <property type="entry name" value="Chorismate_synthase"/>
    <property type="match status" value="1"/>
</dbReference>
<gene>
    <name evidence="11" type="ORF">BWQ96_08889</name>
</gene>
<dbReference type="GO" id="GO:0005829">
    <property type="term" value="C:cytosol"/>
    <property type="evidence" value="ECO:0007669"/>
    <property type="project" value="TreeGrafter"/>
</dbReference>
<keyword evidence="12" id="KW-1185">Reference proteome</keyword>
<dbReference type="GO" id="GO:0009073">
    <property type="term" value="P:aromatic amino acid family biosynthetic process"/>
    <property type="evidence" value="ECO:0007669"/>
    <property type="project" value="UniProtKB-KW"/>
</dbReference>
<dbReference type="PIRSF" id="PIRSF001456">
    <property type="entry name" value="Chorismate_synth"/>
    <property type="match status" value="1"/>
</dbReference>
<dbReference type="STRING" id="448386.A0A2V3IH23"/>
<comment type="catalytic activity">
    <reaction evidence="1 9">
        <text>5-O-(1-carboxyvinyl)-3-phosphoshikimate = chorismate + phosphate</text>
        <dbReference type="Rhea" id="RHEA:21020"/>
        <dbReference type="ChEBI" id="CHEBI:29748"/>
        <dbReference type="ChEBI" id="CHEBI:43474"/>
        <dbReference type="ChEBI" id="CHEBI:57701"/>
        <dbReference type="EC" id="4.2.3.5"/>
    </reaction>
</comment>
<dbReference type="NCBIfam" id="TIGR00033">
    <property type="entry name" value="aroC"/>
    <property type="match status" value="1"/>
</dbReference>